<keyword evidence="2" id="KW-1185">Reference proteome</keyword>
<protein>
    <recommendedName>
        <fullName evidence="3">F-box domain-containing protein</fullName>
    </recommendedName>
</protein>
<evidence type="ECO:0000313" key="1">
    <source>
        <dbReference type="EMBL" id="KIM34724.1"/>
    </source>
</evidence>
<name>A0A0C3BRP3_HEBCY</name>
<dbReference type="EMBL" id="KN831867">
    <property type="protein sequence ID" value="KIM34724.1"/>
    <property type="molecule type" value="Genomic_DNA"/>
</dbReference>
<gene>
    <name evidence="1" type="ORF">M413DRAFT_33072</name>
</gene>
<dbReference type="HOGENOM" id="CLU_125072_0_0_1"/>
<sequence>MYIPPQEFRRLRYLSYGGYFGRPLLNVILPHLPVLDVLELVDLHLIEELGWLAEIPMLRVFILSNSSYRDRGSVLSLEEREAYFPQLFESCTNLQHIDINTEGRAYQRWFRDGSAPSDIPDVDDVLLPEWHIS</sequence>
<reference evidence="1 2" key="1">
    <citation type="submission" date="2014-04" db="EMBL/GenBank/DDBJ databases">
        <authorList>
            <consortium name="DOE Joint Genome Institute"/>
            <person name="Kuo A."/>
            <person name="Gay G."/>
            <person name="Dore J."/>
            <person name="Kohler A."/>
            <person name="Nagy L.G."/>
            <person name="Floudas D."/>
            <person name="Copeland A."/>
            <person name="Barry K.W."/>
            <person name="Cichocki N."/>
            <person name="Veneault-Fourrey C."/>
            <person name="LaButti K."/>
            <person name="Lindquist E.A."/>
            <person name="Lipzen A."/>
            <person name="Lundell T."/>
            <person name="Morin E."/>
            <person name="Murat C."/>
            <person name="Sun H."/>
            <person name="Tunlid A."/>
            <person name="Henrissat B."/>
            <person name="Grigoriev I.V."/>
            <person name="Hibbett D.S."/>
            <person name="Martin F."/>
            <person name="Nordberg H.P."/>
            <person name="Cantor M.N."/>
            <person name="Hua S.X."/>
        </authorList>
    </citation>
    <scope>NUCLEOTIDE SEQUENCE [LARGE SCALE GENOMIC DNA]</scope>
    <source>
        <strain evidence="2">h7</strain>
    </source>
</reference>
<dbReference type="AlphaFoldDB" id="A0A0C3BRP3"/>
<proteinExistence type="predicted"/>
<evidence type="ECO:0008006" key="3">
    <source>
        <dbReference type="Google" id="ProtNLM"/>
    </source>
</evidence>
<reference evidence="2" key="2">
    <citation type="submission" date="2015-01" db="EMBL/GenBank/DDBJ databases">
        <title>Evolutionary Origins and Diversification of the Mycorrhizal Mutualists.</title>
        <authorList>
            <consortium name="DOE Joint Genome Institute"/>
            <consortium name="Mycorrhizal Genomics Consortium"/>
            <person name="Kohler A."/>
            <person name="Kuo A."/>
            <person name="Nagy L.G."/>
            <person name="Floudas D."/>
            <person name="Copeland A."/>
            <person name="Barry K.W."/>
            <person name="Cichocki N."/>
            <person name="Veneault-Fourrey C."/>
            <person name="LaButti K."/>
            <person name="Lindquist E.A."/>
            <person name="Lipzen A."/>
            <person name="Lundell T."/>
            <person name="Morin E."/>
            <person name="Murat C."/>
            <person name="Riley R."/>
            <person name="Ohm R."/>
            <person name="Sun H."/>
            <person name="Tunlid A."/>
            <person name="Henrissat B."/>
            <person name="Grigoriev I.V."/>
            <person name="Hibbett D.S."/>
            <person name="Martin F."/>
        </authorList>
    </citation>
    <scope>NUCLEOTIDE SEQUENCE [LARGE SCALE GENOMIC DNA]</scope>
    <source>
        <strain evidence="2">h7</strain>
    </source>
</reference>
<evidence type="ECO:0000313" key="2">
    <source>
        <dbReference type="Proteomes" id="UP000053424"/>
    </source>
</evidence>
<organism evidence="1 2">
    <name type="scientific">Hebeloma cylindrosporum</name>
    <dbReference type="NCBI Taxonomy" id="76867"/>
    <lineage>
        <taxon>Eukaryota</taxon>
        <taxon>Fungi</taxon>
        <taxon>Dikarya</taxon>
        <taxon>Basidiomycota</taxon>
        <taxon>Agaricomycotina</taxon>
        <taxon>Agaricomycetes</taxon>
        <taxon>Agaricomycetidae</taxon>
        <taxon>Agaricales</taxon>
        <taxon>Agaricineae</taxon>
        <taxon>Hymenogastraceae</taxon>
        <taxon>Hebeloma</taxon>
    </lineage>
</organism>
<dbReference type="Proteomes" id="UP000053424">
    <property type="component" value="Unassembled WGS sequence"/>
</dbReference>
<accession>A0A0C3BRP3</accession>